<reference evidence="2" key="1">
    <citation type="submission" date="2022-05" db="EMBL/GenBank/DDBJ databases">
        <authorList>
            <person name="Pankratov T."/>
        </authorList>
    </citation>
    <scope>NUCLEOTIDE SEQUENCE</scope>
    <source>
        <strain evidence="2">BP6-180914</strain>
    </source>
</reference>
<gene>
    <name evidence="2" type="ORF">M8523_13650</name>
</gene>
<dbReference type="EMBL" id="JAMOIM010000008">
    <property type="protein sequence ID" value="MCW6509068.1"/>
    <property type="molecule type" value="Genomic_DNA"/>
</dbReference>
<name>A0AA41Z227_9HYPH</name>
<keyword evidence="3" id="KW-1185">Reference proteome</keyword>
<dbReference type="RefSeq" id="WP_282585434.1">
    <property type="nucleotide sequence ID" value="NZ_JAMOIM010000008.1"/>
</dbReference>
<organism evidence="2 3">
    <name type="scientific">Lichenifustis flavocetrariae</name>
    <dbReference type="NCBI Taxonomy" id="2949735"/>
    <lineage>
        <taxon>Bacteria</taxon>
        <taxon>Pseudomonadati</taxon>
        <taxon>Pseudomonadota</taxon>
        <taxon>Alphaproteobacteria</taxon>
        <taxon>Hyphomicrobiales</taxon>
        <taxon>Lichenihabitantaceae</taxon>
        <taxon>Lichenifustis</taxon>
    </lineage>
</organism>
<feature type="transmembrane region" description="Helical" evidence="1">
    <location>
        <begin position="164"/>
        <end position="187"/>
    </location>
</feature>
<sequence length="226" mass="23334">MPRGADSTSPERLAANDVVMIDPDLASILTQFAIAYGCMLVIPGPNAIVVLQSSGERSALKPITAAAGVATGATLAAAVAASSAAALPQGAGIRIAGSVLVATIMFRAALRLYAFARSKPVLREPPAHRSCVEPFLLGLAAAALHPLSVPYFAAFFLSHACTRIMMVLSCCTVFLMAGLWFASLGLVASKLRNVAWPPFCRRSGGMAAAVVLAALASRSLWLAISP</sequence>
<keyword evidence="1" id="KW-0812">Transmembrane</keyword>
<feature type="transmembrane region" description="Helical" evidence="1">
    <location>
        <begin position="93"/>
        <end position="114"/>
    </location>
</feature>
<comment type="caution">
    <text evidence="2">The sequence shown here is derived from an EMBL/GenBank/DDBJ whole genome shotgun (WGS) entry which is preliminary data.</text>
</comment>
<proteinExistence type="predicted"/>
<protein>
    <submittedName>
        <fullName evidence="2">Uncharacterized protein</fullName>
    </submittedName>
</protein>
<feature type="transmembrane region" description="Helical" evidence="1">
    <location>
        <begin position="28"/>
        <end position="51"/>
    </location>
</feature>
<keyword evidence="1" id="KW-1133">Transmembrane helix</keyword>
<evidence type="ECO:0000313" key="2">
    <source>
        <dbReference type="EMBL" id="MCW6509068.1"/>
    </source>
</evidence>
<dbReference type="Proteomes" id="UP001165667">
    <property type="component" value="Unassembled WGS sequence"/>
</dbReference>
<evidence type="ECO:0000313" key="3">
    <source>
        <dbReference type="Proteomes" id="UP001165667"/>
    </source>
</evidence>
<feature type="transmembrane region" description="Helical" evidence="1">
    <location>
        <begin position="63"/>
        <end position="87"/>
    </location>
</feature>
<keyword evidence="1" id="KW-0472">Membrane</keyword>
<feature type="transmembrane region" description="Helical" evidence="1">
    <location>
        <begin position="207"/>
        <end position="224"/>
    </location>
</feature>
<feature type="transmembrane region" description="Helical" evidence="1">
    <location>
        <begin position="135"/>
        <end position="158"/>
    </location>
</feature>
<dbReference type="AlphaFoldDB" id="A0AA41Z227"/>
<accession>A0AA41Z227</accession>
<evidence type="ECO:0000256" key="1">
    <source>
        <dbReference type="SAM" id="Phobius"/>
    </source>
</evidence>